<evidence type="ECO:0000256" key="2">
    <source>
        <dbReference type="SAM" id="SignalP"/>
    </source>
</evidence>
<dbReference type="AlphaFoldDB" id="A0A9X3SAE0"/>
<feature type="region of interest" description="Disordered" evidence="1">
    <location>
        <begin position="243"/>
        <end position="377"/>
    </location>
</feature>
<dbReference type="SUPFAM" id="SSF51126">
    <property type="entry name" value="Pectin lyase-like"/>
    <property type="match status" value="1"/>
</dbReference>
<proteinExistence type="predicted"/>
<comment type="caution">
    <text evidence="3">The sequence shown here is derived from an EMBL/GenBank/DDBJ whole genome shotgun (WGS) entry which is preliminary data.</text>
</comment>
<feature type="compositionally biased region" description="Gly residues" evidence="1">
    <location>
        <begin position="250"/>
        <end position="315"/>
    </location>
</feature>
<gene>
    <name evidence="3" type="ORF">OM076_37025</name>
</gene>
<dbReference type="EMBL" id="JAPDOD010000055">
    <property type="protein sequence ID" value="MDA0165928.1"/>
    <property type="molecule type" value="Genomic_DNA"/>
</dbReference>
<organism evidence="3 4">
    <name type="scientific">Solirubrobacter ginsenosidimutans</name>
    <dbReference type="NCBI Taxonomy" id="490573"/>
    <lineage>
        <taxon>Bacteria</taxon>
        <taxon>Bacillati</taxon>
        <taxon>Actinomycetota</taxon>
        <taxon>Thermoleophilia</taxon>
        <taxon>Solirubrobacterales</taxon>
        <taxon>Solirubrobacteraceae</taxon>
        <taxon>Solirubrobacter</taxon>
    </lineage>
</organism>
<sequence length="377" mass="34388">MSDVSRRGRRILAISAVAACAAIVASSGAAARPDSAVKDWDGDGAVAPADCRPLDPAVYPGAPDKPDLAFEDTNCDGIDGDLNKAIFVDGGGGLDTRSGTRDFPKKTITNALAAAKAAGKDVYVAAGTYAESLALEPNLGIYGGYTPNFAARSTTEPTTINGGPQAAMADGDAGVVLQLLTFQGAAAGPGGSSYGLRIVNNAKVAVQRVTAIGGTAGAGGVGTTGTIGATGGNGTVGNSSGCGTSQAAATGGGSGGGSNGGGGGAGGTSAGGGSNGVTGSGAGGGFRGAGGGGANGGGNQTGGNGGTGQPGGPGSAGPNAPTATFTPELAGAGGWAGTNGTLGTAGTGASGGGGGGGGGAAFNGIYNAPGGSGGSGG</sequence>
<dbReference type="Proteomes" id="UP001149140">
    <property type="component" value="Unassembled WGS sequence"/>
</dbReference>
<name>A0A9X3SAE0_9ACTN</name>
<keyword evidence="2" id="KW-0732">Signal</keyword>
<accession>A0A9X3SAE0</accession>
<dbReference type="InterPro" id="IPR011050">
    <property type="entry name" value="Pectin_lyase_fold/virulence"/>
</dbReference>
<feature type="signal peptide" evidence="2">
    <location>
        <begin position="1"/>
        <end position="31"/>
    </location>
</feature>
<evidence type="ECO:0000313" key="3">
    <source>
        <dbReference type="EMBL" id="MDA0165928.1"/>
    </source>
</evidence>
<feature type="chain" id="PRO_5040927191" description="DUF1565 domain-containing protein" evidence="2">
    <location>
        <begin position="32"/>
        <end position="377"/>
    </location>
</feature>
<evidence type="ECO:0000313" key="4">
    <source>
        <dbReference type="Proteomes" id="UP001149140"/>
    </source>
</evidence>
<keyword evidence="4" id="KW-1185">Reference proteome</keyword>
<feature type="non-terminal residue" evidence="3">
    <location>
        <position position="377"/>
    </location>
</feature>
<evidence type="ECO:0000256" key="1">
    <source>
        <dbReference type="SAM" id="MobiDB-lite"/>
    </source>
</evidence>
<evidence type="ECO:0008006" key="5">
    <source>
        <dbReference type="Google" id="ProtNLM"/>
    </source>
</evidence>
<reference evidence="3" key="1">
    <citation type="submission" date="2022-10" db="EMBL/GenBank/DDBJ databases">
        <title>The WGS of Solirubrobacter ginsenosidimutans DSM 21036.</title>
        <authorList>
            <person name="Jiang Z."/>
        </authorList>
    </citation>
    <scope>NUCLEOTIDE SEQUENCE</scope>
    <source>
        <strain evidence="3">DSM 21036</strain>
    </source>
</reference>
<feature type="compositionally biased region" description="Gly residues" evidence="1">
    <location>
        <begin position="343"/>
        <end position="361"/>
    </location>
</feature>
<protein>
    <recommendedName>
        <fullName evidence="5">DUF1565 domain-containing protein</fullName>
    </recommendedName>
</protein>